<evidence type="ECO:0000313" key="2">
    <source>
        <dbReference type="EMBL" id="KAJ7303163.1"/>
    </source>
</evidence>
<evidence type="ECO:0000256" key="1">
    <source>
        <dbReference type="SAM" id="MobiDB-lite"/>
    </source>
</evidence>
<feature type="region of interest" description="Disordered" evidence="1">
    <location>
        <begin position="52"/>
        <end position="90"/>
    </location>
</feature>
<gene>
    <name evidence="2" type="ORF">JRQ81_012096</name>
</gene>
<proteinExistence type="predicted"/>
<name>A0A9Q1AQ74_9SAUR</name>
<feature type="non-terminal residue" evidence="2">
    <location>
        <position position="90"/>
    </location>
</feature>
<dbReference type="EMBL" id="JAPFRF010000024">
    <property type="protein sequence ID" value="KAJ7303163.1"/>
    <property type="molecule type" value="Genomic_DNA"/>
</dbReference>
<comment type="caution">
    <text evidence="2">The sequence shown here is derived from an EMBL/GenBank/DDBJ whole genome shotgun (WGS) entry which is preliminary data.</text>
</comment>
<reference evidence="2" key="1">
    <citation type="journal article" date="2023" name="DNA Res.">
        <title>Chromosome-level genome assembly of Phrynocephalus forsythii using third-generation DNA sequencing and Hi-C analysis.</title>
        <authorList>
            <person name="Qi Y."/>
            <person name="Zhao W."/>
            <person name="Zhao Y."/>
            <person name="Niu C."/>
            <person name="Cao S."/>
            <person name="Zhang Y."/>
        </authorList>
    </citation>
    <scope>NUCLEOTIDE SEQUENCE</scope>
    <source>
        <tissue evidence="2">Muscle</tissue>
    </source>
</reference>
<protein>
    <submittedName>
        <fullName evidence="2">Uncharacterized protein</fullName>
    </submittedName>
</protein>
<evidence type="ECO:0000313" key="3">
    <source>
        <dbReference type="Proteomes" id="UP001142489"/>
    </source>
</evidence>
<sequence>METAHLTEPTCCTFYLLNKVSYDGSSESIACSPLAGDSPLYLRQRTLFLRNRPEEAGGAASQGLENMPGASPPSSLACGGVEGASVQTEQ</sequence>
<accession>A0A9Q1AQ74</accession>
<organism evidence="2 3">
    <name type="scientific">Phrynocephalus forsythii</name>
    <dbReference type="NCBI Taxonomy" id="171643"/>
    <lineage>
        <taxon>Eukaryota</taxon>
        <taxon>Metazoa</taxon>
        <taxon>Chordata</taxon>
        <taxon>Craniata</taxon>
        <taxon>Vertebrata</taxon>
        <taxon>Euteleostomi</taxon>
        <taxon>Lepidosauria</taxon>
        <taxon>Squamata</taxon>
        <taxon>Bifurcata</taxon>
        <taxon>Unidentata</taxon>
        <taxon>Episquamata</taxon>
        <taxon>Toxicofera</taxon>
        <taxon>Iguania</taxon>
        <taxon>Acrodonta</taxon>
        <taxon>Agamidae</taxon>
        <taxon>Agaminae</taxon>
        <taxon>Phrynocephalus</taxon>
    </lineage>
</organism>
<keyword evidence="3" id="KW-1185">Reference proteome</keyword>
<dbReference type="AlphaFoldDB" id="A0A9Q1AQ74"/>
<dbReference type="Proteomes" id="UP001142489">
    <property type="component" value="Unassembled WGS sequence"/>
</dbReference>